<dbReference type="VEuPathDB" id="TriTrypDB:TvY486_0003350"/>
<dbReference type="SUPFAM" id="SSF52058">
    <property type="entry name" value="L domain-like"/>
    <property type="match status" value="1"/>
</dbReference>
<protein>
    <recommendedName>
        <fullName evidence="3">Leucine-rich repeat protein (LRRP)</fullName>
    </recommendedName>
</protein>
<dbReference type="EMBL" id="CAEX01006814">
    <property type="protein sequence ID" value="CCD21010.1"/>
    <property type="molecule type" value="Genomic_DNA"/>
</dbReference>
<dbReference type="PANTHER" id="PTHR48057">
    <property type="entry name" value="LEUCINE-RICH REPEAT SERINE/THREONINE-PROTEIN KINASE 1"/>
    <property type="match status" value="1"/>
</dbReference>
<accession>F9WTW4</accession>
<dbReference type="InterPro" id="IPR052595">
    <property type="entry name" value="LRRC69/RLP"/>
</dbReference>
<dbReference type="Proteomes" id="UP000009027">
    <property type="component" value="Unassembled WGS sequence"/>
</dbReference>
<proteinExistence type="predicted"/>
<dbReference type="AlphaFoldDB" id="F9WTW4"/>
<evidence type="ECO:0000313" key="2">
    <source>
        <dbReference type="Proteomes" id="UP000009027"/>
    </source>
</evidence>
<keyword evidence="2" id="KW-1185">Reference proteome</keyword>
<gene>
    <name evidence="1" type="ORF">TvY486_0003350</name>
</gene>
<evidence type="ECO:0008006" key="3">
    <source>
        <dbReference type="Google" id="ProtNLM"/>
    </source>
</evidence>
<reference evidence="1 2" key="1">
    <citation type="journal article" date="2012" name="Proc. Natl. Acad. Sci. U.S.A.">
        <title>Antigenic diversity is generated by distinct evolutionary mechanisms in African trypanosome species.</title>
        <authorList>
            <person name="Jackson A.P."/>
            <person name="Berry A."/>
            <person name="Aslett M."/>
            <person name="Allison H.C."/>
            <person name="Burton P."/>
            <person name="Vavrova-Anderson J."/>
            <person name="Brown R."/>
            <person name="Browne H."/>
            <person name="Corton N."/>
            <person name="Hauser H."/>
            <person name="Gamble J."/>
            <person name="Gilderthorp R."/>
            <person name="Marcello L."/>
            <person name="McQuillan J."/>
            <person name="Otto T.D."/>
            <person name="Quail M.A."/>
            <person name="Sanders M.J."/>
            <person name="van Tonder A."/>
            <person name="Ginger M.L."/>
            <person name="Field M.C."/>
            <person name="Barry J.D."/>
            <person name="Hertz-Fowler C."/>
            <person name="Berriman M."/>
        </authorList>
    </citation>
    <scope>NUCLEOTIDE SEQUENCE</scope>
    <source>
        <strain evidence="1 2">Y486</strain>
    </source>
</reference>
<organism evidence="1 2">
    <name type="scientific">Trypanosoma vivax (strain Y486)</name>
    <dbReference type="NCBI Taxonomy" id="1055687"/>
    <lineage>
        <taxon>Eukaryota</taxon>
        <taxon>Discoba</taxon>
        <taxon>Euglenozoa</taxon>
        <taxon>Kinetoplastea</taxon>
        <taxon>Metakinetoplastina</taxon>
        <taxon>Trypanosomatida</taxon>
        <taxon>Trypanosomatidae</taxon>
        <taxon>Trypanosoma</taxon>
        <taxon>Duttonella</taxon>
    </lineage>
</organism>
<evidence type="ECO:0000313" key="1">
    <source>
        <dbReference type="EMBL" id="CCD21010.1"/>
    </source>
</evidence>
<dbReference type="InterPro" id="IPR032675">
    <property type="entry name" value="LRR_dom_sf"/>
</dbReference>
<name>F9WTW4_TRYVY</name>
<dbReference type="Gene3D" id="3.80.10.10">
    <property type="entry name" value="Ribonuclease Inhibitor"/>
    <property type="match status" value="2"/>
</dbReference>
<sequence>MPCADIGVVRDPEMCTCAHDVPMEACCTQLWTLPAQRCASPPVAELLKVREHTEVSIPLCSFETRDVACLAELPHLRTGNICFKSMQDSVLCSLGKCAFLEKLDLPASIYLTGTSRPTGVVTLEELNPCDCGHVGRGATGLVRLPRLRVLSLRDTRVTNCCLVVLGESRSFVKLYLFSCHYTRDITPVLGIATLCELNVLGCNNSRSTKHNFARLPNLCSLSIGRVDSSKCERHILKHAQGLTTLKLRRDDSRAVKLSFIERMRTLVELQRDGNKMHANLDRLFELPHLRIPSLRCPGPSSNVRFLPKCASMVKLSLTQCRKPTDLRPLASMESLEELDLSCFKLPRKGVIGSPPLLGHLGVLQCDVANDSFSQIHESSTLECLDISDCKRIEDLSLIHKMDRLEKFSLVDCKNVCGGWEYLLEPPPLRLAYTPDAVLSSFICSALRQKGVTLINERIYYLENS</sequence>